<name>A0A2T4JBT0_FUSBL</name>
<protein>
    <submittedName>
        <fullName evidence="1">Uncharacterized protein</fullName>
    </submittedName>
</protein>
<dbReference type="AlphaFoldDB" id="A0A2T4JBT0"/>
<keyword evidence="2" id="KW-1185">Reference proteome</keyword>
<reference evidence="1 2" key="1">
    <citation type="submission" date="2018-03" db="EMBL/GenBank/DDBJ databases">
        <title>Rhodobacter blasticus.</title>
        <authorList>
            <person name="Meyer T.E."/>
            <person name="Miller S."/>
            <person name="Lodha T."/>
            <person name="Gandham S."/>
            <person name="Chintalapati S."/>
            <person name="Chintalapati V.R."/>
        </authorList>
    </citation>
    <scope>NUCLEOTIDE SEQUENCE [LARGE SCALE GENOMIC DNA]</scope>
    <source>
        <strain evidence="1 2">DSM 2131</strain>
    </source>
</reference>
<evidence type="ECO:0000313" key="2">
    <source>
        <dbReference type="Proteomes" id="UP000241362"/>
    </source>
</evidence>
<accession>A0A2T4JBT0</accession>
<proteinExistence type="predicted"/>
<dbReference type="EMBL" id="PZKE01000004">
    <property type="protein sequence ID" value="PTE15351.1"/>
    <property type="molecule type" value="Genomic_DNA"/>
</dbReference>
<organism evidence="1 2">
    <name type="scientific">Fuscovulum blasticum DSM 2131</name>
    <dbReference type="NCBI Taxonomy" id="1188250"/>
    <lineage>
        <taxon>Bacteria</taxon>
        <taxon>Pseudomonadati</taxon>
        <taxon>Pseudomonadota</taxon>
        <taxon>Alphaproteobacteria</taxon>
        <taxon>Rhodobacterales</taxon>
        <taxon>Paracoccaceae</taxon>
        <taxon>Pseudogemmobacter</taxon>
    </lineage>
</organism>
<sequence length="72" mass="8415">MIWEINDKERSITWQELQAMFRWLSKVPFALSMISASSAEQVGSRMLDNTENQEWWLAEFGLDLHKVKPGTT</sequence>
<comment type="caution">
    <text evidence="1">The sequence shown here is derived from an EMBL/GenBank/DDBJ whole genome shotgun (WGS) entry which is preliminary data.</text>
</comment>
<evidence type="ECO:0000313" key="1">
    <source>
        <dbReference type="EMBL" id="PTE15351.1"/>
    </source>
</evidence>
<dbReference type="Proteomes" id="UP000241362">
    <property type="component" value="Unassembled WGS sequence"/>
</dbReference>
<gene>
    <name evidence="1" type="ORF">C5F44_05995</name>
</gene>